<keyword evidence="9" id="KW-1185">Reference proteome</keyword>
<evidence type="ECO:0000256" key="5">
    <source>
        <dbReference type="ARBA" id="ARBA00023136"/>
    </source>
</evidence>
<evidence type="ECO:0000256" key="7">
    <source>
        <dbReference type="RuleBase" id="RU361218"/>
    </source>
</evidence>
<feature type="transmembrane region" description="Helical" evidence="7">
    <location>
        <begin position="240"/>
        <end position="265"/>
    </location>
</feature>
<keyword evidence="6" id="KW-1015">Disulfide bond</keyword>
<dbReference type="PIRSF" id="PIRSF002419">
    <property type="entry name" value="Tetraspanin"/>
    <property type="match status" value="1"/>
</dbReference>
<organism evidence="8 9">
    <name type="scientific">Ciona intestinalis</name>
    <name type="common">Transparent sea squirt</name>
    <name type="synonym">Ascidia intestinalis</name>
    <dbReference type="NCBI Taxonomy" id="7719"/>
    <lineage>
        <taxon>Eukaryota</taxon>
        <taxon>Metazoa</taxon>
        <taxon>Chordata</taxon>
        <taxon>Tunicata</taxon>
        <taxon>Ascidiacea</taxon>
        <taxon>Phlebobranchia</taxon>
        <taxon>Cionidae</taxon>
        <taxon>Ciona</taxon>
    </lineage>
</organism>
<dbReference type="OMA" id="DMLMRTM"/>
<dbReference type="Ensembl" id="ENSCINT00000036062.1">
    <property type="protein sequence ID" value="ENSCINP00000030087.1"/>
    <property type="gene ID" value="ENSCING00000019695.1"/>
</dbReference>
<dbReference type="GeneTree" id="ENSGT00940000156832"/>
<dbReference type="STRING" id="7719.ENSCINP00000030087"/>
<dbReference type="Pfam" id="PF00335">
    <property type="entry name" value="Tetraspanin"/>
    <property type="match status" value="1"/>
</dbReference>
<dbReference type="Gene3D" id="1.10.1450.10">
    <property type="entry name" value="Tetraspanin"/>
    <property type="match status" value="1"/>
</dbReference>
<comment type="similarity">
    <text evidence="2 7">Belongs to the tetraspanin (TM4SF) family.</text>
</comment>
<name>H2XKA5_CIOIN</name>
<accession>H2XKA5</accession>
<evidence type="ECO:0000256" key="4">
    <source>
        <dbReference type="ARBA" id="ARBA00022989"/>
    </source>
</evidence>
<feature type="disulfide bond" evidence="6">
    <location>
        <begin position="149"/>
        <end position="169"/>
    </location>
</feature>
<dbReference type="PRINTS" id="PR00259">
    <property type="entry name" value="TMFOUR"/>
</dbReference>
<keyword evidence="4 7" id="KW-1133">Transmembrane helix</keyword>
<evidence type="ECO:0000256" key="1">
    <source>
        <dbReference type="ARBA" id="ARBA00004141"/>
    </source>
</evidence>
<feature type="transmembrane region" description="Helical" evidence="7">
    <location>
        <begin position="12"/>
        <end position="37"/>
    </location>
</feature>
<evidence type="ECO:0000256" key="2">
    <source>
        <dbReference type="ARBA" id="ARBA00006840"/>
    </source>
</evidence>
<dbReference type="InterPro" id="IPR018499">
    <property type="entry name" value="Tetraspanin/Peripherin"/>
</dbReference>
<feature type="transmembrane region" description="Helical" evidence="7">
    <location>
        <begin position="91"/>
        <end position="111"/>
    </location>
</feature>
<reference evidence="8" key="4">
    <citation type="submission" date="2025-09" db="UniProtKB">
        <authorList>
            <consortium name="Ensembl"/>
        </authorList>
    </citation>
    <scope>IDENTIFICATION</scope>
</reference>
<dbReference type="InParanoid" id="H2XKA5"/>
<dbReference type="EMBL" id="EAAA01000680">
    <property type="status" value="NOT_ANNOTATED_CDS"/>
    <property type="molecule type" value="Genomic_DNA"/>
</dbReference>
<evidence type="ECO:0000256" key="3">
    <source>
        <dbReference type="ARBA" id="ARBA00022692"/>
    </source>
</evidence>
<keyword evidence="5 7" id="KW-0472">Membrane</keyword>
<proteinExistence type="inferred from homology"/>
<reference evidence="9" key="1">
    <citation type="journal article" date="2002" name="Science">
        <title>The draft genome of Ciona intestinalis: insights into chordate and vertebrate origins.</title>
        <authorList>
            <person name="Dehal P."/>
            <person name="Satou Y."/>
            <person name="Campbell R.K."/>
            <person name="Chapman J."/>
            <person name="Degnan B."/>
            <person name="De Tomaso A."/>
            <person name="Davidson B."/>
            <person name="Di Gregorio A."/>
            <person name="Gelpke M."/>
            <person name="Goodstein D.M."/>
            <person name="Harafuji N."/>
            <person name="Hastings K.E."/>
            <person name="Ho I."/>
            <person name="Hotta K."/>
            <person name="Huang W."/>
            <person name="Kawashima T."/>
            <person name="Lemaire P."/>
            <person name="Martinez D."/>
            <person name="Meinertzhagen I.A."/>
            <person name="Necula S."/>
            <person name="Nonaka M."/>
            <person name="Putnam N."/>
            <person name="Rash S."/>
            <person name="Saiga H."/>
            <person name="Satake M."/>
            <person name="Terry A."/>
            <person name="Yamada L."/>
            <person name="Wang H.G."/>
            <person name="Awazu S."/>
            <person name="Azumi K."/>
            <person name="Boore J."/>
            <person name="Branno M."/>
            <person name="Chin-Bow S."/>
            <person name="DeSantis R."/>
            <person name="Doyle S."/>
            <person name="Francino P."/>
            <person name="Keys D.N."/>
            <person name="Haga S."/>
            <person name="Hayashi H."/>
            <person name="Hino K."/>
            <person name="Imai K.S."/>
            <person name="Inaba K."/>
            <person name="Kano S."/>
            <person name="Kobayashi K."/>
            <person name="Kobayashi M."/>
            <person name="Lee B.I."/>
            <person name="Makabe K.W."/>
            <person name="Manohar C."/>
            <person name="Matassi G."/>
            <person name="Medina M."/>
            <person name="Mochizuki Y."/>
            <person name="Mount S."/>
            <person name="Morishita T."/>
            <person name="Miura S."/>
            <person name="Nakayama A."/>
            <person name="Nishizaka S."/>
            <person name="Nomoto H."/>
            <person name="Ohta F."/>
            <person name="Oishi K."/>
            <person name="Rigoutsos I."/>
            <person name="Sano M."/>
            <person name="Sasaki A."/>
            <person name="Sasakura Y."/>
            <person name="Shoguchi E."/>
            <person name="Shin-i T."/>
            <person name="Spagnuolo A."/>
            <person name="Stainier D."/>
            <person name="Suzuki M.M."/>
            <person name="Tassy O."/>
            <person name="Takatori N."/>
            <person name="Tokuoka M."/>
            <person name="Yagi K."/>
            <person name="Yoshizaki F."/>
            <person name="Wada S."/>
            <person name="Zhang C."/>
            <person name="Hyatt P.D."/>
            <person name="Larimer F."/>
            <person name="Detter C."/>
            <person name="Doggett N."/>
            <person name="Glavina T."/>
            <person name="Hawkins T."/>
            <person name="Richardson P."/>
            <person name="Lucas S."/>
            <person name="Kohara Y."/>
            <person name="Levine M."/>
            <person name="Satoh N."/>
            <person name="Rokhsar D.S."/>
        </authorList>
    </citation>
    <scope>NUCLEOTIDE SEQUENCE [LARGE SCALE GENOMIC DNA]</scope>
</reference>
<reference evidence="8" key="3">
    <citation type="submission" date="2025-08" db="UniProtKB">
        <authorList>
            <consortium name="Ensembl"/>
        </authorList>
    </citation>
    <scope>IDENTIFICATION</scope>
</reference>
<dbReference type="HOGENOM" id="CLU_055524_3_0_1"/>
<dbReference type="InterPro" id="IPR008952">
    <property type="entry name" value="Tetraspanin_EC2_sf"/>
</dbReference>
<dbReference type="InterPro" id="IPR000301">
    <property type="entry name" value="Tetraspanin_animals"/>
</dbReference>
<dbReference type="SUPFAM" id="SSF48652">
    <property type="entry name" value="Tetraspanin"/>
    <property type="match status" value="1"/>
</dbReference>
<dbReference type="GO" id="GO:0005886">
    <property type="term" value="C:plasma membrane"/>
    <property type="evidence" value="ECO:0000318"/>
    <property type="project" value="GO_Central"/>
</dbReference>
<evidence type="ECO:0000313" key="9">
    <source>
        <dbReference type="Proteomes" id="UP000008144"/>
    </source>
</evidence>
<keyword evidence="3 7" id="KW-0812">Transmembrane</keyword>
<reference evidence="8" key="2">
    <citation type="journal article" date="2008" name="Genome Biol.">
        <title>Improved genome assembly and evidence-based global gene model set for the chordate Ciona intestinalis: new insight into intron and operon populations.</title>
        <authorList>
            <person name="Satou Y."/>
            <person name="Mineta K."/>
            <person name="Ogasawara M."/>
            <person name="Sasakura Y."/>
            <person name="Shoguchi E."/>
            <person name="Ueno K."/>
            <person name="Yamada L."/>
            <person name="Matsumoto J."/>
            <person name="Wasserscheid J."/>
            <person name="Dewar K."/>
            <person name="Wiley G.B."/>
            <person name="Macmil S.L."/>
            <person name="Roe B.A."/>
            <person name="Zeller R.W."/>
            <person name="Hastings K.E."/>
            <person name="Lemaire P."/>
            <person name="Lindquist E."/>
            <person name="Endo T."/>
            <person name="Hotta K."/>
            <person name="Inaba K."/>
        </authorList>
    </citation>
    <scope>NUCLEOTIDE SEQUENCE [LARGE SCALE GENOMIC DNA]</scope>
    <source>
        <strain evidence="8">wild type</strain>
    </source>
</reference>
<evidence type="ECO:0000313" key="8">
    <source>
        <dbReference type="Ensembl" id="ENSCINP00000030087.1"/>
    </source>
</evidence>
<feature type="transmembrane region" description="Helical" evidence="7">
    <location>
        <begin position="57"/>
        <end position="79"/>
    </location>
</feature>
<evidence type="ECO:0000256" key="6">
    <source>
        <dbReference type="PIRSR" id="PIRSR002419-1"/>
    </source>
</evidence>
<dbReference type="AlphaFoldDB" id="H2XKA5"/>
<dbReference type="Proteomes" id="UP000008144">
    <property type="component" value="Chromosome 11"/>
</dbReference>
<dbReference type="PANTHER" id="PTHR19282:SF534">
    <property type="entry name" value="TETRASPANIN FAMILY-RELATED"/>
    <property type="match status" value="1"/>
</dbReference>
<sequence length="275" mass="29978">SSAKSYRILSCLKILLVIFTVLFLCTGVVFLATGIYALMTLSEYNKLTPMVDLSMTPIVLCASGGFIIISGLFGFVSAFKNNKCMVNTYGCLLGVIFLVEIAGGILSIIYINQIRDSFEVFIGTIVRPLSVFSSNQALMDKAQIDLQCCGVYSYTEWFNTTWRDNTEQCNGIITRARGDNFSSVPSSCCKSSLASSSGNETLSENRSPDGVCYCGEQADIVNINTQGCVAVMFGSEGQTLYYLISACFGLAALQVIGICLSLCIYQQQRRIRASR</sequence>
<protein>
    <recommendedName>
        <fullName evidence="7">Tetraspanin</fullName>
    </recommendedName>
</protein>
<comment type="subcellular location">
    <subcellularLocation>
        <location evidence="1 7">Membrane</location>
        <topology evidence="1 7">Multi-pass membrane protein</topology>
    </subcellularLocation>
</comment>
<dbReference type="PANTHER" id="PTHR19282">
    <property type="entry name" value="TETRASPANIN"/>
    <property type="match status" value="1"/>
</dbReference>